<keyword evidence="3" id="KW-0677">Repeat</keyword>
<dbReference type="InterPro" id="IPR017871">
    <property type="entry name" value="ABC_transporter-like_CS"/>
</dbReference>
<dbReference type="GO" id="GO:0005524">
    <property type="term" value="F:ATP binding"/>
    <property type="evidence" value="ECO:0007669"/>
    <property type="project" value="UniProtKB-KW"/>
</dbReference>
<dbReference type="GO" id="GO:0016887">
    <property type="term" value="F:ATP hydrolysis activity"/>
    <property type="evidence" value="ECO:0007669"/>
    <property type="project" value="InterPro"/>
</dbReference>
<evidence type="ECO:0000256" key="2">
    <source>
        <dbReference type="ARBA" id="ARBA00022490"/>
    </source>
</evidence>
<keyword evidence="2" id="KW-0963">Cytoplasm</keyword>
<keyword evidence="10" id="KW-0234">DNA repair</keyword>
<feature type="domain" description="ABC transporter" evidence="14">
    <location>
        <begin position="346"/>
        <end position="643"/>
    </location>
</feature>
<evidence type="ECO:0000259" key="14">
    <source>
        <dbReference type="PROSITE" id="PS50893"/>
    </source>
</evidence>
<organism evidence="15 16">
    <name type="scientific">Dactylosporangium siamense</name>
    <dbReference type="NCBI Taxonomy" id="685454"/>
    <lineage>
        <taxon>Bacteria</taxon>
        <taxon>Bacillati</taxon>
        <taxon>Actinomycetota</taxon>
        <taxon>Actinomycetes</taxon>
        <taxon>Micromonosporales</taxon>
        <taxon>Micromonosporaceae</taxon>
        <taxon>Dactylosporangium</taxon>
    </lineage>
</organism>
<keyword evidence="4" id="KW-0547">Nucleotide-binding</keyword>
<dbReference type="PANTHER" id="PTHR43152">
    <property type="entry name" value="UVRABC SYSTEM PROTEIN A"/>
    <property type="match status" value="1"/>
</dbReference>
<reference evidence="15" key="1">
    <citation type="submission" date="2021-01" db="EMBL/GenBank/DDBJ databases">
        <title>Whole genome shotgun sequence of Dactylosporangium siamense NBRC 106093.</title>
        <authorList>
            <person name="Komaki H."/>
            <person name="Tamura T."/>
        </authorList>
    </citation>
    <scope>NUCLEOTIDE SEQUENCE</scope>
    <source>
        <strain evidence="15">NBRC 106093</strain>
    </source>
</reference>
<dbReference type="SUPFAM" id="SSF52540">
    <property type="entry name" value="P-loop containing nucleoside triphosphate hydrolases"/>
    <property type="match status" value="2"/>
</dbReference>
<dbReference type="CDD" id="cd03270">
    <property type="entry name" value="ABC_UvrA_I"/>
    <property type="match status" value="1"/>
</dbReference>
<name>A0A919PS42_9ACTN</name>
<dbReference type="PROSITE" id="PS00211">
    <property type="entry name" value="ABC_TRANSPORTER_1"/>
    <property type="match status" value="1"/>
</dbReference>
<evidence type="ECO:0000256" key="9">
    <source>
        <dbReference type="ARBA" id="ARBA00023125"/>
    </source>
</evidence>
<feature type="domain" description="ABC transporter" evidence="14">
    <location>
        <begin position="4"/>
        <end position="332"/>
    </location>
</feature>
<keyword evidence="8" id="KW-0267">Excision nuclease</keyword>
<dbReference type="Gene3D" id="1.20.1580.10">
    <property type="entry name" value="ABC transporter ATPase like domain"/>
    <property type="match status" value="3"/>
</dbReference>
<dbReference type="GO" id="GO:0006281">
    <property type="term" value="P:DNA repair"/>
    <property type="evidence" value="ECO:0007669"/>
    <property type="project" value="UniProtKB-KW"/>
</dbReference>
<keyword evidence="5" id="KW-0227">DNA damage</keyword>
<evidence type="ECO:0000256" key="8">
    <source>
        <dbReference type="ARBA" id="ARBA00022881"/>
    </source>
</evidence>
<keyword evidence="6" id="KW-0228">DNA excision</keyword>
<dbReference type="Pfam" id="PF00005">
    <property type="entry name" value="ABC_tran"/>
    <property type="match status" value="1"/>
</dbReference>
<comment type="similarity">
    <text evidence="11">Belongs to the ABC transporter superfamily. UvrA family.</text>
</comment>
<keyword evidence="16" id="KW-1185">Reference proteome</keyword>
<dbReference type="EMBL" id="BONQ01000107">
    <property type="protein sequence ID" value="GIG48707.1"/>
    <property type="molecule type" value="Genomic_DNA"/>
</dbReference>
<evidence type="ECO:0000256" key="13">
    <source>
        <dbReference type="ARBA" id="ARBA00042156"/>
    </source>
</evidence>
<evidence type="ECO:0000256" key="11">
    <source>
        <dbReference type="ARBA" id="ARBA00038000"/>
    </source>
</evidence>
<proteinExistence type="inferred from homology"/>
<evidence type="ECO:0000256" key="3">
    <source>
        <dbReference type="ARBA" id="ARBA00022737"/>
    </source>
</evidence>
<evidence type="ECO:0000256" key="6">
    <source>
        <dbReference type="ARBA" id="ARBA00022769"/>
    </source>
</evidence>
<sequence>MFEPAPTHITITGARENNLKNITVQIPKHAITVFTGVSGSGKTSLVFDTIAAEAQRQLNDTFTTYARTRLPHAAQPDLDHIDNLSAAVIVDQHRLAGGPRSTVGTATDINAILRILYSHAAQPHIGPANTYSFNHPHGMCPDCHGTGHTTQPTETCPTCRGTRLNTAARNSRIDGYAITDLTAMETAELLAVLRLFTDETTAPIIETLRHRITHLIDIGLGYLTLDRPTNTLSGGESQRVKTVRHLSSALVEMLYIFDEPSIGLHARDVARLTTLLRKLRDKGNTVLVVEHDRDVITIADHIIDLGPDAGPHGGEIVYEGTLEALPYARTHTGRHLRHRLPLKTDVRTPTGTLTITDAHTNNLKKLTVDIPTGILTVITGVAGSGKSTLINDAFLTQHPTAVVIDQTPLSTSTRANPATHTGIMTSIRTLLAKANNVSPGLFSANSTGACPTCHGLGTTHTDLTFIAGHPTTCDDCHGRRFRPEVLQHQLRGNTIADILDMTTETAATFFTEPTIQPVLHALNDVGLHYLTLGQPLSTLSGGECQRLKLATQLHKTGTVYVMDEPTTGLHMADIQHLLDIIERLVTRTNTVIVIEHNLDIIKNADWIIDLGPEAGTAGGTIVFEGTPEQLTHATGSHTADALRHDLTHG</sequence>
<protein>
    <recommendedName>
        <fullName evidence="12">UvrABC system protein A</fullName>
    </recommendedName>
    <alternativeName>
        <fullName evidence="13">Excinuclease ABC subunit A</fullName>
    </alternativeName>
</protein>
<dbReference type="GO" id="GO:0003677">
    <property type="term" value="F:DNA binding"/>
    <property type="evidence" value="ECO:0007669"/>
    <property type="project" value="UniProtKB-KW"/>
</dbReference>
<keyword evidence="7" id="KW-0067">ATP-binding</keyword>
<dbReference type="GO" id="GO:0004518">
    <property type="term" value="F:nuclease activity"/>
    <property type="evidence" value="ECO:0007669"/>
    <property type="project" value="UniProtKB-KW"/>
</dbReference>
<evidence type="ECO:0000256" key="1">
    <source>
        <dbReference type="ARBA" id="ARBA00004496"/>
    </source>
</evidence>
<dbReference type="InterPro" id="IPR003439">
    <property type="entry name" value="ABC_transporter-like_ATP-bd"/>
</dbReference>
<dbReference type="Proteomes" id="UP000660611">
    <property type="component" value="Unassembled WGS sequence"/>
</dbReference>
<dbReference type="InterPro" id="IPR027417">
    <property type="entry name" value="P-loop_NTPase"/>
</dbReference>
<evidence type="ECO:0000313" key="15">
    <source>
        <dbReference type="EMBL" id="GIG48707.1"/>
    </source>
</evidence>
<evidence type="ECO:0000256" key="4">
    <source>
        <dbReference type="ARBA" id="ARBA00022741"/>
    </source>
</evidence>
<gene>
    <name evidence="15" type="ORF">Dsi01nite_067480</name>
</gene>
<accession>A0A919PS42</accession>
<keyword evidence="9" id="KW-0238">DNA-binding</keyword>
<dbReference type="RefSeq" id="WP_239136364.1">
    <property type="nucleotide sequence ID" value="NZ_BAAAVW010000023.1"/>
</dbReference>
<dbReference type="PANTHER" id="PTHR43152:SF3">
    <property type="entry name" value="UVRABC SYSTEM PROTEIN A"/>
    <property type="match status" value="1"/>
</dbReference>
<evidence type="ECO:0000313" key="16">
    <source>
        <dbReference type="Proteomes" id="UP000660611"/>
    </source>
</evidence>
<evidence type="ECO:0000256" key="5">
    <source>
        <dbReference type="ARBA" id="ARBA00022763"/>
    </source>
</evidence>
<evidence type="ECO:0000256" key="10">
    <source>
        <dbReference type="ARBA" id="ARBA00023204"/>
    </source>
</evidence>
<comment type="subcellular location">
    <subcellularLocation>
        <location evidence="1">Cytoplasm</location>
    </subcellularLocation>
</comment>
<dbReference type="PROSITE" id="PS50893">
    <property type="entry name" value="ABC_TRANSPORTER_2"/>
    <property type="match status" value="2"/>
</dbReference>
<dbReference type="GO" id="GO:0005737">
    <property type="term" value="C:cytoplasm"/>
    <property type="evidence" value="ECO:0007669"/>
    <property type="project" value="UniProtKB-SubCell"/>
</dbReference>
<comment type="caution">
    <text evidence="15">The sequence shown here is derived from an EMBL/GenBank/DDBJ whole genome shotgun (WGS) entry which is preliminary data.</text>
</comment>
<dbReference type="AlphaFoldDB" id="A0A919PS42"/>
<evidence type="ECO:0000256" key="12">
    <source>
        <dbReference type="ARBA" id="ARBA00039316"/>
    </source>
</evidence>
<evidence type="ECO:0000256" key="7">
    <source>
        <dbReference type="ARBA" id="ARBA00022840"/>
    </source>
</evidence>
<dbReference type="Gene3D" id="3.40.50.300">
    <property type="entry name" value="P-loop containing nucleotide triphosphate hydrolases"/>
    <property type="match status" value="3"/>
</dbReference>